<dbReference type="AlphaFoldDB" id="A0A0A8YZG2"/>
<evidence type="ECO:0000256" key="1">
    <source>
        <dbReference type="SAM" id="MobiDB-lite"/>
    </source>
</evidence>
<feature type="compositionally biased region" description="Polar residues" evidence="1">
    <location>
        <begin position="26"/>
        <end position="36"/>
    </location>
</feature>
<name>A0A0A8YZG2_ARUDO</name>
<proteinExistence type="predicted"/>
<sequence>MNSVPTHALHHQSWENGPLKSKNTKRYSSTYRNVYR</sequence>
<dbReference type="EMBL" id="GBRH01265371">
    <property type="protein sequence ID" value="JAD32524.1"/>
    <property type="molecule type" value="Transcribed_RNA"/>
</dbReference>
<accession>A0A0A8YZG2</accession>
<organism evidence="2">
    <name type="scientific">Arundo donax</name>
    <name type="common">Giant reed</name>
    <name type="synonym">Donax arundinaceus</name>
    <dbReference type="NCBI Taxonomy" id="35708"/>
    <lineage>
        <taxon>Eukaryota</taxon>
        <taxon>Viridiplantae</taxon>
        <taxon>Streptophyta</taxon>
        <taxon>Embryophyta</taxon>
        <taxon>Tracheophyta</taxon>
        <taxon>Spermatophyta</taxon>
        <taxon>Magnoliopsida</taxon>
        <taxon>Liliopsida</taxon>
        <taxon>Poales</taxon>
        <taxon>Poaceae</taxon>
        <taxon>PACMAD clade</taxon>
        <taxon>Arundinoideae</taxon>
        <taxon>Arundineae</taxon>
        <taxon>Arundo</taxon>
    </lineage>
</organism>
<evidence type="ECO:0000313" key="2">
    <source>
        <dbReference type="EMBL" id="JAD32524.1"/>
    </source>
</evidence>
<reference evidence="2" key="2">
    <citation type="journal article" date="2015" name="Data Brief">
        <title>Shoot transcriptome of the giant reed, Arundo donax.</title>
        <authorList>
            <person name="Barrero R.A."/>
            <person name="Guerrero F.D."/>
            <person name="Moolhuijzen P."/>
            <person name="Goolsby J.A."/>
            <person name="Tidwell J."/>
            <person name="Bellgard S.E."/>
            <person name="Bellgard M.I."/>
        </authorList>
    </citation>
    <scope>NUCLEOTIDE SEQUENCE</scope>
    <source>
        <tissue evidence="2">Shoot tissue taken approximately 20 cm above the soil surface</tissue>
    </source>
</reference>
<protein>
    <submittedName>
        <fullName evidence="2">Uncharacterized protein</fullName>
    </submittedName>
</protein>
<feature type="region of interest" description="Disordered" evidence="1">
    <location>
        <begin position="1"/>
        <end position="36"/>
    </location>
</feature>
<reference evidence="2" key="1">
    <citation type="submission" date="2014-09" db="EMBL/GenBank/DDBJ databases">
        <authorList>
            <person name="Magalhaes I.L.F."/>
            <person name="Oliveira U."/>
            <person name="Santos F.R."/>
            <person name="Vidigal T.H.D.A."/>
            <person name="Brescovit A.D."/>
            <person name="Santos A.J."/>
        </authorList>
    </citation>
    <scope>NUCLEOTIDE SEQUENCE</scope>
    <source>
        <tissue evidence="2">Shoot tissue taken approximately 20 cm above the soil surface</tissue>
    </source>
</reference>